<keyword evidence="1" id="KW-0812">Transmembrane</keyword>
<name>A0A344PNQ1_9RHOB</name>
<reference evidence="4" key="1">
    <citation type="submission" date="2018-07" db="EMBL/GenBank/DDBJ databases">
        <title>Genome sequencing of Paracoccus sp. SC2-6.</title>
        <authorList>
            <person name="Heo J."/>
            <person name="Kim S.-J."/>
            <person name="Kwon S.-W."/>
        </authorList>
    </citation>
    <scope>NUCLEOTIDE SEQUENCE [LARGE SCALE GENOMIC DNA]</scope>
    <source>
        <strain evidence="4">SC2-6</strain>
    </source>
</reference>
<evidence type="ECO:0000313" key="4">
    <source>
        <dbReference type="Proteomes" id="UP000252023"/>
    </source>
</evidence>
<dbReference type="Pfam" id="PF02517">
    <property type="entry name" value="Rce1-like"/>
    <property type="match status" value="1"/>
</dbReference>
<organism evidence="3 4">
    <name type="scientific">Paracoccus suum</name>
    <dbReference type="NCBI Taxonomy" id="2259340"/>
    <lineage>
        <taxon>Bacteria</taxon>
        <taxon>Pseudomonadati</taxon>
        <taxon>Pseudomonadota</taxon>
        <taxon>Alphaproteobacteria</taxon>
        <taxon>Rhodobacterales</taxon>
        <taxon>Paracoccaceae</taxon>
        <taxon>Paracoccus</taxon>
    </lineage>
</organism>
<evidence type="ECO:0000313" key="3">
    <source>
        <dbReference type="EMBL" id="AXC51006.1"/>
    </source>
</evidence>
<keyword evidence="4" id="KW-1185">Reference proteome</keyword>
<proteinExistence type="predicted"/>
<dbReference type="GO" id="GO:0006508">
    <property type="term" value="P:proteolysis"/>
    <property type="evidence" value="ECO:0007669"/>
    <property type="project" value="UniProtKB-KW"/>
</dbReference>
<dbReference type="GO" id="GO:0008237">
    <property type="term" value="F:metallopeptidase activity"/>
    <property type="evidence" value="ECO:0007669"/>
    <property type="project" value="UniProtKB-KW"/>
</dbReference>
<keyword evidence="3" id="KW-0482">Metalloprotease</keyword>
<evidence type="ECO:0000256" key="1">
    <source>
        <dbReference type="SAM" id="Phobius"/>
    </source>
</evidence>
<dbReference type="GO" id="GO:0004175">
    <property type="term" value="F:endopeptidase activity"/>
    <property type="evidence" value="ECO:0007669"/>
    <property type="project" value="UniProtKB-ARBA"/>
</dbReference>
<feature type="transmembrane region" description="Helical" evidence="1">
    <location>
        <begin position="154"/>
        <end position="174"/>
    </location>
</feature>
<keyword evidence="1" id="KW-0472">Membrane</keyword>
<evidence type="ECO:0000259" key="2">
    <source>
        <dbReference type="Pfam" id="PF02517"/>
    </source>
</evidence>
<dbReference type="Proteomes" id="UP000252023">
    <property type="component" value="Chromosome"/>
</dbReference>
<keyword evidence="3" id="KW-0378">Hydrolase</keyword>
<feature type="transmembrane region" description="Helical" evidence="1">
    <location>
        <begin position="72"/>
        <end position="96"/>
    </location>
</feature>
<protein>
    <submittedName>
        <fullName evidence="3">CPBP family intramembrane metalloprotease</fullName>
    </submittedName>
</protein>
<dbReference type="EMBL" id="CP030918">
    <property type="protein sequence ID" value="AXC51006.1"/>
    <property type="molecule type" value="Genomic_DNA"/>
</dbReference>
<dbReference type="InterPro" id="IPR003675">
    <property type="entry name" value="Rce1/LyrA-like_dom"/>
</dbReference>
<accession>A0A344PNQ1</accession>
<keyword evidence="1" id="KW-1133">Transmembrane helix</keyword>
<gene>
    <name evidence="3" type="ORF">DRW48_01945</name>
</gene>
<dbReference type="OrthoDB" id="9805801at2"/>
<dbReference type="KEGG" id="pars:DRW48_01945"/>
<dbReference type="AlphaFoldDB" id="A0A344PNQ1"/>
<feature type="domain" description="CAAX prenyl protease 2/Lysostaphin resistance protein A-like" evidence="2">
    <location>
        <begin position="73"/>
        <end position="159"/>
    </location>
</feature>
<dbReference type="GO" id="GO:0080120">
    <property type="term" value="P:CAAX-box protein maturation"/>
    <property type="evidence" value="ECO:0007669"/>
    <property type="project" value="UniProtKB-ARBA"/>
</dbReference>
<feature type="transmembrane region" description="Helical" evidence="1">
    <location>
        <begin position="37"/>
        <end position="60"/>
    </location>
</feature>
<feature type="transmembrane region" description="Helical" evidence="1">
    <location>
        <begin position="116"/>
        <end position="142"/>
    </location>
</feature>
<keyword evidence="3" id="KW-0645">Protease</keyword>
<sequence length="182" mass="20211">MFTALFASTLVGIGLLWRTGGFEWRSLVRGWRRVPWAEVALVAAAVLVTGLIVISVLRPAALFSLLRTQPAFMALIWLLYPFLSALPQELVFRALFFHRYRALLPRGPAMLWINAAIFSLAHLMYWSPVVLAMTLVGGFLFARAYLSRGFPAAWVLHAVAGNVIFAVGLGAWFYSGAVVRPF</sequence>